<evidence type="ECO:0000313" key="5">
    <source>
        <dbReference type="EMBL" id="RVT88821.1"/>
    </source>
</evidence>
<dbReference type="Gene3D" id="2.140.10.30">
    <property type="entry name" value="Dipeptidylpeptidase IV, N-terminal domain"/>
    <property type="match status" value="1"/>
</dbReference>
<organism evidence="5 6">
    <name type="scientific">Inhella crocodyli</name>
    <dbReference type="NCBI Taxonomy" id="2499851"/>
    <lineage>
        <taxon>Bacteria</taxon>
        <taxon>Pseudomonadati</taxon>
        <taxon>Pseudomonadota</taxon>
        <taxon>Betaproteobacteria</taxon>
        <taxon>Burkholderiales</taxon>
        <taxon>Sphaerotilaceae</taxon>
        <taxon>Inhella</taxon>
    </lineage>
</organism>
<dbReference type="SUPFAM" id="SSF53474">
    <property type="entry name" value="alpha/beta-Hydrolases"/>
    <property type="match status" value="1"/>
</dbReference>
<evidence type="ECO:0000313" key="6">
    <source>
        <dbReference type="Proteomes" id="UP000288587"/>
    </source>
</evidence>
<accession>A0A3S2V5C0</accession>
<dbReference type="InterPro" id="IPR002469">
    <property type="entry name" value="Peptidase_S9B_N"/>
</dbReference>
<dbReference type="Gene3D" id="3.40.50.1820">
    <property type="entry name" value="alpha/beta hydrolase"/>
    <property type="match status" value="1"/>
</dbReference>
<feature type="domain" description="Peptidase S9 prolyl oligopeptidase catalytic" evidence="3">
    <location>
        <begin position="553"/>
        <end position="752"/>
    </location>
</feature>
<dbReference type="Pfam" id="PF00326">
    <property type="entry name" value="Peptidase_S9"/>
    <property type="match status" value="1"/>
</dbReference>
<dbReference type="InterPro" id="IPR001375">
    <property type="entry name" value="Peptidase_S9_cat"/>
</dbReference>
<dbReference type="SUPFAM" id="SSF82171">
    <property type="entry name" value="DPP6 N-terminal domain-like"/>
    <property type="match status" value="1"/>
</dbReference>
<feature type="region of interest" description="Disordered" evidence="1">
    <location>
        <begin position="466"/>
        <end position="487"/>
    </location>
</feature>
<dbReference type="RefSeq" id="WP_127682275.1">
    <property type="nucleotide sequence ID" value="NZ_SACM01000001.1"/>
</dbReference>
<feature type="chain" id="PRO_5018623732" evidence="2">
    <location>
        <begin position="24"/>
        <end position="757"/>
    </location>
</feature>
<dbReference type="Proteomes" id="UP000288587">
    <property type="component" value="Unassembled WGS sequence"/>
</dbReference>
<keyword evidence="2" id="KW-0732">Signal</keyword>
<name>A0A3S2V5C0_9BURK</name>
<dbReference type="AlphaFoldDB" id="A0A3S2V5C0"/>
<dbReference type="InterPro" id="IPR029058">
    <property type="entry name" value="AB_hydrolase_fold"/>
</dbReference>
<gene>
    <name evidence="5" type="ORF">EOD73_07590</name>
</gene>
<evidence type="ECO:0000259" key="3">
    <source>
        <dbReference type="Pfam" id="PF00326"/>
    </source>
</evidence>
<feature type="signal peptide" evidence="2">
    <location>
        <begin position="1"/>
        <end position="23"/>
    </location>
</feature>
<proteinExistence type="predicted"/>
<evidence type="ECO:0000256" key="1">
    <source>
        <dbReference type="SAM" id="MobiDB-lite"/>
    </source>
</evidence>
<dbReference type="OrthoDB" id="1412847at2"/>
<dbReference type="PANTHER" id="PTHR11731">
    <property type="entry name" value="PROTEASE FAMILY S9B,C DIPEPTIDYL-PEPTIDASE IV-RELATED"/>
    <property type="match status" value="1"/>
</dbReference>
<dbReference type="PANTHER" id="PTHR11731:SF193">
    <property type="entry name" value="DIPEPTIDYL PEPTIDASE 9"/>
    <property type="match status" value="1"/>
</dbReference>
<dbReference type="GO" id="GO:0006508">
    <property type="term" value="P:proteolysis"/>
    <property type="evidence" value="ECO:0007669"/>
    <property type="project" value="InterPro"/>
</dbReference>
<evidence type="ECO:0000256" key="2">
    <source>
        <dbReference type="SAM" id="SignalP"/>
    </source>
</evidence>
<reference evidence="5 6" key="1">
    <citation type="submission" date="2019-01" db="EMBL/GenBank/DDBJ databases">
        <authorList>
            <person name="Chen W.-M."/>
        </authorList>
    </citation>
    <scope>NUCLEOTIDE SEQUENCE [LARGE SCALE GENOMIC DNA]</scope>
    <source>
        <strain evidence="5 6">CCP-18</strain>
    </source>
</reference>
<dbReference type="GO" id="GO:0008239">
    <property type="term" value="F:dipeptidyl-peptidase activity"/>
    <property type="evidence" value="ECO:0007669"/>
    <property type="project" value="TreeGrafter"/>
</dbReference>
<dbReference type="InterPro" id="IPR050278">
    <property type="entry name" value="Serine_Prot_S9B/DPPIV"/>
</dbReference>
<dbReference type="Pfam" id="PF00930">
    <property type="entry name" value="DPPIV_N"/>
    <property type="match status" value="1"/>
</dbReference>
<dbReference type="GO" id="GO:0008236">
    <property type="term" value="F:serine-type peptidase activity"/>
    <property type="evidence" value="ECO:0007669"/>
    <property type="project" value="InterPro"/>
</dbReference>
<dbReference type="EMBL" id="SACM01000001">
    <property type="protein sequence ID" value="RVT88821.1"/>
    <property type="molecule type" value="Genomic_DNA"/>
</dbReference>
<protein>
    <submittedName>
        <fullName evidence="5">S9 family peptidase</fullName>
    </submittedName>
</protein>
<keyword evidence="6" id="KW-1185">Reference proteome</keyword>
<evidence type="ECO:0000259" key="4">
    <source>
        <dbReference type="Pfam" id="PF00930"/>
    </source>
</evidence>
<comment type="caution">
    <text evidence="5">The sequence shown here is derived from an EMBL/GenBank/DDBJ whole genome shotgun (WGS) entry which is preliminary data.</text>
</comment>
<feature type="domain" description="Dipeptidylpeptidase IV N-terminal" evidence="4">
    <location>
        <begin position="149"/>
        <end position="393"/>
    </location>
</feature>
<sequence length="757" mass="82463">MTRSLLLALGLSLATGLATPAAAQTLTLERLTADPPLAGRLPRQAEISPGGRWVSLLQPSQADSEQLELWARPTAGGAPRRLVAAADLLGGAAQVLSEAEKMALERRRISERGITQYQWCGKADDRLLFPLSGDLYQVRLTDAGPVAQRLTHSPDQPKQDPRCSADGRRVAYAMGGHLWVQALDGDQPARALTPDGGATLTPTVSWGLPEFIAAEEFDRQRGFWWSPDGTQLLALRVDEARVGLKTRAQIFADRTTLTEQRYPAAGEANAEVTAWRIDVATGQRQALPLPKDAEYLVRAGWFRDGTPWLQWMPRDQTRLTLTEFTANGPRELLTDTDPAWVEAHSDLMELPGVLRSGRPALLWSSEASGRRQLQLVDRVTGARTALTDLPEPVAHAVCTDGQRVVLAAALDRGRGRDLFVLNAAEAQPTIQPTVQPLPGSAPRQWRDAQADLGCTQLLETRSAFGEPPRLSLRPVSGEGATPLPGDAPDPLLRQILRAPQALDLTAADGRTPLNAFYFAPQGAVKGRHPVLVLAYGGPGAATVTWAWSRDSAWVAHWTQRGYGVLALDTRGMAHRDRAFTRAHHRAFGLVEVADLFAAVRALPKLQPRVDPQRIGFFGWSFGGFLAARALLDADTPFAAAVGVAPVTDWTLYDTAYTERYLGLPEGGKAAPYAQAHLPSRAKLLKQPLMLVHGTADDNVLFEHSLRLVEALQQEGKVFDTLIYPGKAHGIAGRQARLHLYRSVQAFFDRHLKPGSAR</sequence>